<protein>
    <submittedName>
        <fullName evidence="5">Bacterio-opsin activator domain-containing protein</fullName>
    </submittedName>
</protein>
<feature type="domain" description="Tyr recombinase" evidence="4">
    <location>
        <begin position="6"/>
        <end position="187"/>
    </location>
</feature>
<dbReference type="Proteomes" id="UP001595660">
    <property type="component" value="Unassembled WGS sequence"/>
</dbReference>
<dbReference type="Gene3D" id="1.10.443.10">
    <property type="entry name" value="Intergrase catalytic core"/>
    <property type="match status" value="1"/>
</dbReference>
<keyword evidence="3" id="KW-0233">DNA recombination</keyword>
<keyword evidence="1" id="KW-0805">Transcription regulation</keyword>
<dbReference type="EMBL" id="JBHRWN010000002">
    <property type="protein sequence ID" value="MFC3476305.1"/>
    <property type="molecule type" value="Genomic_DNA"/>
</dbReference>
<dbReference type="CDD" id="cd00397">
    <property type="entry name" value="DNA_BRE_C"/>
    <property type="match status" value="1"/>
</dbReference>
<keyword evidence="2" id="KW-0804">Transcription</keyword>
<proteinExistence type="predicted"/>
<evidence type="ECO:0000313" key="6">
    <source>
        <dbReference type="Proteomes" id="UP001595660"/>
    </source>
</evidence>
<dbReference type="GO" id="GO:0006310">
    <property type="term" value="P:DNA recombination"/>
    <property type="evidence" value="ECO:0007669"/>
    <property type="project" value="UniProtKB-KW"/>
</dbReference>
<evidence type="ECO:0000256" key="3">
    <source>
        <dbReference type="ARBA" id="ARBA00023172"/>
    </source>
</evidence>
<comment type="caution">
    <text evidence="5">The sequence shown here is derived from an EMBL/GenBank/DDBJ whole genome shotgun (WGS) entry which is preliminary data.</text>
</comment>
<dbReference type="Pfam" id="PF00589">
    <property type="entry name" value="Phage_integrase"/>
    <property type="match status" value="1"/>
</dbReference>
<dbReference type="SUPFAM" id="SSF56349">
    <property type="entry name" value="DNA breaking-rejoining enzymes"/>
    <property type="match status" value="1"/>
</dbReference>
<dbReference type="SMART" id="SM00065">
    <property type="entry name" value="GAF"/>
    <property type="match status" value="1"/>
</dbReference>
<dbReference type="Gene3D" id="1.10.10.10">
    <property type="entry name" value="Winged helix-like DNA-binding domain superfamily/Winged helix DNA-binding domain"/>
    <property type="match status" value="1"/>
</dbReference>
<reference evidence="5 6" key="1">
    <citation type="journal article" date="2019" name="Int. J. Syst. Evol. Microbiol.">
        <title>The Global Catalogue of Microorganisms (GCM) 10K type strain sequencing project: providing services to taxonomists for standard genome sequencing and annotation.</title>
        <authorList>
            <consortium name="The Broad Institute Genomics Platform"/>
            <consortium name="The Broad Institute Genome Sequencing Center for Infectious Disease"/>
            <person name="Wu L."/>
            <person name="Ma J."/>
        </authorList>
    </citation>
    <scope>NUCLEOTIDE SEQUENCE [LARGE SCALE GENOMIC DNA]</scope>
    <source>
        <strain evidence="5 6">CGMCC 1.12562</strain>
    </source>
</reference>
<dbReference type="InterPro" id="IPR003018">
    <property type="entry name" value="GAF"/>
</dbReference>
<keyword evidence="6" id="KW-1185">Reference proteome</keyword>
<dbReference type="Pfam" id="PF13185">
    <property type="entry name" value="GAF_2"/>
    <property type="match status" value="1"/>
</dbReference>
<dbReference type="InterPro" id="IPR029016">
    <property type="entry name" value="GAF-like_dom_sf"/>
</dbReference>
<dbReference type="InterPro" id="IPR011010">
    <property type="entry name" value="DNA_brk_join_enz"/>
</dbReference>
<dbReference type="PROSITE" id="PS51898">
    <property type="entry name" value="TYR_RECOMBINASE"/>
    <property type="match status" value="1"/>
</dbReference>
<dbReference type="RefSeq" id="WP_232572560.1">
    <property type="nucleotide sequence ID" value="NZ_CP089466.1"/>
</dbReference>
<gene>
    <name evidence="5" type="ORF">ACFOKC_01060</name>
</gene>
<evidence type="ECO:0000256" key="2">
    <source>
        <dbReference type="ARBA" id="ARBA00023163"/>
    </source>
</evidence>
<dbReference type="SUPFAM" id="SSF55781">
    <property type="entry name" value="GAF domain-like"/>
    <property type="match status" value="1"/>
</dbReference>
<dbReference type="PANTHER" id="PTHR34236">
    <property type="entry name" value="DIMETHYL SULFOXIDE REDUCTASE TRANSCRIPTIONAL ACTIVATOR"/>
    <property type="match status" value="1"/>
</dbReference>
<evidence type="ECO:0000256" key="1">
    <source>
        <dbReference type="ARBA" id="ARBA00023015"/>
    </source>
</evidence>
<dbReference type="GeneID" id="69117786"/>
<dbReference type="InterPro" id="IPR002104">
    <property type="entry name" value="Integrase_catalytic"/>
</dbReference>
<dbReference type="Gene3D" id="3.30.450.40">
    <property type="match status" value="1"/>
</dbReference>
<dbReference type="PANTHER" id="PTHR34236:SF1">
    <property type="entry name" value="DIMETHYL SULFOXIDE REDUCTASE TRANSCRIPTIONAL ACTIVATOR"/>
    <property type="match status" value="1"/>
</dbReference>
<organism evidence="5 6">
    <name type="scientific">Halobacterium litoreum</name>
    <dbReference type="NCBI Taxonomy" id="2039234"/>
    <lineage>
        <taxon>Archaea</taxon>
        <taxon>Methanobacteriati</taxon>
        <taxon>Methanobacteriota</taxon>
        <taxon>Stenosarchaea group</taxon>
        <taxon>Halobacteria</taxon>
        <taxon>Halobacteriales</taxon>
        <taxon>Halobacteriaceae</taxon>
        <taxon>Halobacterium</taxon>
    </lineage>
</organism>
<evidence type="ECO:0000259" key="4">
    <source>
        <dbReference type="PROSITE" id="PS51898"/>
    </source>
</evidence>
<name>A0ABD5NA67_9EURY</name>
<dbReference type="InterPro" id="IPR031803">
    <property type="entry name" value="BAT_GAF/HTH-assoc"/>
</dbReference>
<dbReference type="AlphaFoldDB" id="A0ABD5NA67"/>
<sequence>MSESPQSAVSLSTDDYRRLRRATETHREELVVRLAGEVGLRPAEVVRVRPSDATTHRRNGVDHHLLCVPNGDGDTARRAYLPADVEHDLRQYARTAGVAADDPLVDVSARRVQMLVSEVADRAADRAGDPRLREASSQTLRAFFARRLLVDEGVDPRVVASVGGWSSLASLDQYLGDTDPEPEAVADAFAPTALAPPDATAATATSSGPRFEAVFDRARAVADALDAASTREEVESRVCETLVEDGAYAAAWVGASRGEAVDVAAAADAGAPDGVGDGAVAAALRTERVHTTGDVGADAEFAAWREHAERAGYRAAAAVPVVDGETTYGVLGVGADVGEFGERERALLADLGRRVGRALTVVEQRKLLLADTVVEVAFETDAGRSFFARAAAEHGCELELDGVVPGEDQSLLYFVTLRGAAAGDVLSWATDESAVDDARLVRDYGDEALLEVVLSGPDVAKALTERGATVRELVADADGQRVVGEVPADADVRALADDLAGAFPGVELVSKRERERSGETRGAFRASLHESLTDKQAAVLQAAYHAGYFEWPRGSTAEELADAIGITSPTLHNHLRRAQQKLLTAFFEDDDPTLDAESPWPDR</sequence>
<dbReference type="Pfam" id="PF04967">
    <property type="entry name" value="HTH_10"/>
    <property type="match status" value="1"/>
</dbReference>
<dbReference type="InterPro" id="IPR007050">
    <property type="entry name" value="HTH_bacterioopsin"/>
</dbReference>
<accession>A0ABD5NA67</accession>
<dbReference type="InterPro" id="IPR036388">
    <property type="entry name" value="WH-like_DNA-bd_sf"/>
</dbReference>
<evidence type="ECO:0000313" key="5">
    <source>
        <dbReference type="EMBL" id="MFC3476305.1"/>
    </source>
</evidence>
<dbReference type="Pfam" id="PF15915">
    <property type="entry name" value="BAT"/>
    <property type="match status" value="1"/>
</dbReference>
<dbReference type="InterPro" id="IPR013762">
    <property type="entry name" value="Integrase-like_cat_sf"/>
</dbReference>